<dbReference type="Proteomes" id="UP000053105">
    <property type="component" value="Unassembled WGS sequence"/>
</dbReference>
<sequence>MDAAIVIEGNFTSICKSLRNSHLDHLHLDSLKLLQMKVSASCGHFTDARHTCNLTIVSSSKIVCSLCKLTEELTLEDSSVTALLSFVTLAIKPHPQLRATTTKSIQNCGLGDVVRKTLQLIRKLLQRRKIILSEIIKQQRSNKVRRFTFKSSPQGEFDFQNGEYDLQRGEFVQVNGGQSRKSVKPSGTVTRPQNLSWSKQGGEPKYKCIMMHTIRETVILSIYAESVFLAISEISDEANFENVSDIVSMNLSSWHILAGESTLSRQPTIAFSRSYRQTLLVVTTFCGQAWSRNLNSKWITGGLSSRHCRKLQLVACINLKFLNSQVLNLLRRSLGSTSFGTHHESSVTVDSIEQFSGILRSSYSDYINCVLSVCAEYYIIQ</sequence>
<dbReference type="EMBL" id="KQ435850">
    <property type="protein sequence ID" value="KOX70955.1"/>
    <property type="molecule type" value="Genomic_DNA"/>
</dbReference>
<gene>
    <name evidence="2" type="ORF">WN51_03384</name>
</gene>
<evidence type="ECO:0000313" key="3">
    <source>
        <dbReference type="Proteomes" id="UP000053105"/>
    </source>
</evidence>
<proteinExistence type="predicted"/>
<protein>
    <submittedName>
        <fullName evidence="2">Uncharacterized protein</fullName>
    </submittedName>
</protein>
<accession>A0A0M8ZTR0</accession>
<evidence type="ECO:0000313" key="2">
    <source>
        <dbReference type="EMBL" id="KOX70955.1"/>
    </source>
</evidence>
<reference evidence="2 3" key="1">
    <citation type="submission" date="2015-07" db="EMBL/GenBank/DDBJ databases">
        <title>The genome of Melipona quadrifasciata.</title>
        <authorList>
            <person name="Pan H."/>
            <person name="Kapheim K."/>
        </authorList>
    </citation>
    <scope>NUCLEOTIDE SEQUENCE [LARGE SCALE GENOMIC DNA]</scope>
    <source>
        <strain evidence="2">0111107301</strain>
        <tissue evidence="2">Whole body</tissue>
    </source>
</reference>
<name>A0A0M8ZTR0_9HYME</name>
<organism evidence="2 3">
    <name type="scientific">Melipona quadrifasciata</name>
    <dbReference type="NCBI Taxonomy" id="166423"/>
    <lineage>
        <taxon>Eukaryota</taxon>
        <taxon>Metazoa</taxon>
        <taxon>Ecdysozoa</taxon>
        <taxon>Arthropoda</taxon>
        <taxon>Hexapoda</taxon>
        <taxon>Insecta</taxon>
        <taxon>Pterygota</taxon>
        <taxon>Neoptera</taxon>
        <taxon>Endopterygota</taxon>
        <taxon>Hymenoptera</taxon>
        <taxon>Apocrita</taxon>
        <taxon>Aculeata</taxon>
        <taxon>Apoidea</taxon>
        <taxon>Anthophila</taxon>
        <taxon>Apidae</taxon>
        <taxon>Melipona</taxon>
    </lineage>
</organism>
<keyword evidence="3" id="KW-1185">Reference proteome</keyword>
<evidence type="ECO:0000256" key="1">
    <source>
        <dbReference type="SAM" id="MobiDB-lite"/>
    </source>
</evidence>
<dbReference type="AlphaFoldDB" id="A0A0M8ZTR0"/>
<feature type="region of interest" description="Disordered" evidence="1">
    <location>
        <begin position="177"/>
        <end position="196"/>
    </location>
</feature>